<name>A0ABW0WJ92_STRNO</name>
<feature type="region of interest" description="Disordered" evidence="1">
    <location>
        <begin position="33"/>
        <end position="61"/>
    </location>
</feature>
<sequence>MQGTGAVNLAAVLSGVRATGVPLPGRRLVVLGAGRRHRRRRPAAGRPDHRGPVRDRGPDVGAAVRAARWEPVHPPLEAV</sequence>
<keyword evidence="4" id="KW-1185">Reference proteome</keyword>
<accession>A0ABW0WJ92</accession>
<feature type="compositionally biased region" description="Basic residues" evidence="1">
    <location>
        <begin position="34"/>
        <end position="43"/>
    </location>
</feature>
<feature type="domain" description="Malic enzyme NAD-binding" evidence="2">
    <location>
        <begin position="1"/>
        <end position="35"/>
    </location>
</feature>
<evidence type="ECO:0000313" key="3">
    <source>
        <dbReference type="EMBL" id="MFC5657740.1"/>
    </source>
</evidence>
<proteinExistence type="predicted"/>
<evidence type="ECO:0000256" key="1">
    <source>
        <dbReference type="SAM" id="MobiDB-lite"/>
    </source>
</evidence>
<dbReference type="Proteomes" id="UP001596065">
    <property type="component" value="Unassembled WGS sequence"/>
</dbReference>
<evidence type="ECO:0000259" key="2">
    <source>
        <dbReference type="Pfam" id="PF03949"/>
    </source>
</evidence>
<evidence type="ECO:0000313" key="4">
    <source>
        <dbReference type="Proteomes" id="UP001596065"/>
    </source>
</evidence>
<gene>
    <name evidence="3" type="ORF">ACFP3J_19890</name>
</gene>
<dbReference type="Pfam" id="PF03949">
    <property type="entry name" value="Malic_M"/>
    <property type="match status" value="1"/>
</dbReference>
<protein>
    <submittedName>
        <fullName evidence="3">Malic enzyme-like NAD(P)-binding protein</fullName>
    </submittedName>
</protein>
<dbReference type="RefSeq" id="WP_382466835.1">
    <property type="nucleotide sequence ID" value="NZ_BAAASM010000037.1"/>
</dbReference>
<dbReference type="Gene3D" id="3.40.50.720">
    <property type="entry name" value="NAD(P)-binding Rossmann-like Domain"/>
    <property type="match status" value="1"/>
</dbReference>
<dbReference type="InterPro" id="IPR012302">
    <property type="entry name" value="Malic_NAD-bd"/>
</dbReference>
<organism evidence="3 4">
    <name type="scientific">Streptomyces nogalater</name>
    <dbReference type="NCBI Taxonomy" id="38314"/>
    <lineage>
        <taxon>Bacteria</taxon>
        <taxon>Bacillati</taxon>
        <taxon>Actinomycetota</taxon>
        <taxon>Actinomycetes</taxon>
        <taxon>Kitasatosporales</taxon>
        <taxon>Streptomycetaceae</taxon>
        <taxon>Streptomyces</taxon>
    </lineage>
</organism>
<dbReference type="SUPFAM" id="SSF51735">
    <property type="entry name" value="NAD(P)-binding Rossmann-fold domains"/>
    <property type="match status" value="1"/>
</dbReference>
<dbReference type="EMBL" id="JBHSOE010000033">
    <property type="protein sequence ID" value="MFC5657740.1"/>
    <property type="molecule type" value="Genomic_DNA"/>
</dbReference>
<reference evidence="4" key="1">
    <citation type="journal article" date="2019" name="Int. J. Syst. Evol. Microbiol.">
        <title>The Global Catalogue of Microorganisms (GCM) 10K type strain sequencing project: providing services to taxonomists for standard genome sequencing and annotation.</title>
        <authorList>
            <consortium name="The Broad Institute Genomics Platform"/>
            <consortium name="The Broad Institute Genome Sequencing Center for Infectious Disease"/>
            <person name="Wu L."/>
            <person name="Ma J."/>
        </authorList>
    </citation>
    <scope>NUCLEOTIDE SEQUENCE [LARGE SCALE GENOMIC DNA]</scope>
    <source>
        <strain evidence="4">KCTC 5701</strain>
    </source>
</reference>
<feature type="compositionally biased region" description="Basic and acidic residues" evidence="1">
    <location>
        <begin position="46"/>
        <end position="58"/>
    </location>
</feature>
<dbReference type="InterPro" id="IPR036291">
    <property type="entry name" value="NAD(P)-bd_dom_sf"/>
</dbReference>
<comment type="caution">
    <text evidence="3">The sequence shown here is derived from an EMBL/GenBank/DDBJ whole genome shotgun (WGS) entry which is preliminary data.</text>
</comment>